<dbReference type="RefSeq" id="XP_042935273.1">
    <property type="nucleotide sequence ID" value="XM_043079339.1"/>
</dbReference>
<sequence>MDMCRYMSCPYGQQCLNGVCWSNTPLLTTTITIPNNFIPFPINQNMNPSLVANPWYTNRLGFIPTGNRRLCTTNANCYSGQICRYDGCFYGTMSYSFGTQTCSLTENCPSGQICVNGFCLPSNTAQIGSRNQPMLISCSTGAICPVGYYCINGFCVRNALTSTFACSHGMCPSGMTCYMGRCTSSSFLGR</sequence>
<dbReference type="CTD" id="66059926"/>
<dbReference type="AlphaFoldDB" id="A0A4E9FDB1"/>
<reference evidence="1" key="2">
    <citation type="submission" date="2019-04" db="EMBL/GenBank/DDBJ databases">
        <authorList>
            <person name="Howe K."/>
            <person name="Paulini M."/>
            <person name="Williams G."/>
        </authorList>
    </citation>
    <scope>NUCLEOTIDE SEQUENCE [LARGE SCALE GENOMIC DNA]</scope>
    <source>
        <strain evidence="1">FR3</strain>
    </source>
</reference>
<dbReference type="GeneID" id="66059926"/>
<evidence type="ECO:0000313" key="1">
    <source>
        <dbReference type="EMBL" id="VIO94885.1"/>
    </source>
</evidence>
<reference evidence="2" key="1">
    <citation type="journal article" date="2007" name="Science">
        <title>Draft genome of the filarial nematode parasite Brugia malayi.</title>
        <authorList>
            <person name="Ghedin E."/>
            <person name="Wang S."/>
            <person name="Spiro D."/>
            <person name="Caler E."/>
            <person name="Zhao Q."/>
            <person name="Crabtree J."/>
            <person name="Allen J.E."/>
            <person name="Delcher A.L."/>
            <person name="Guiliano D.B."/>
            <person name="Miranda-Saavedra D."/>
            <person name="Angiuoli S.V."/>
            <person name="Creasy T."/>
            <person name="Amedeo P."/>
            <person name="Haas B."/>
            <person name="El-Sayed N.M."/>
            <person name="Wortman J.R."/>
            <person name="Feldblyum T."/>
            <person name="Tallon L."/>
            <person name="Schatz M."/>
            <person name="Shumway M."/>
            <person name="Koo H."/>
            <person name="Salzberg S.L."/>
            <person name="Schobel S."/>
            <person name="Pertea M."/>
            <person name="Pop M."/>
            <person name="White O."/>
            <person name="Barton G.J."/>
            <person name="Carlow C.K."/>
            <person name="Crawford M.J."/>
            <person name="Daub J."/>
            <person name="Dimmic M.W."/>
            <person name="Estes C.F."/>
            <person name="Foster J.M."/>
            <person name="Ganatra M."/>
            <person name="Gregory W.F."/>
            <person name="Johnson N.M."/>
            <person name="Jin J."/>
            <person name="Komuniecki R."/>
            <person name="Korf I."/>
            <person name="Kumar S."/>
            <person name="Laney S."/>
            <person name="Li B.W."/>
            <person name="Li W."/>
            <person name="Lindblom T.H."/>
            <person name="Lustigman S."/>
            <person name="Ma D."/>
            <person name="Maina C.V."/>
            <person name="Martin D.M."/>
            <person name="McCarter J.P."/>
            <person name="McReynolds L."/>
            <person name="Mitreva M."/>
            <person name="Nutman T.B."/>
            <person name="Parkinson J."/>
            <person name="Peregrin-Alvarez J.M."/>
            <person name="Poole C."/>
            <person name="Ren Q."/>
            <person name="Saunders L."/>
            <person name="Sluder A.E."/>
            <person name="Smith K."/>
            <person name="Stanke M."/>
            <person name="Unnasch T.R."/>
            <person name="Ware J."/>
            <person name="Wei A.D."/>
            <person name="Weil G."/>
            <person name="Williams D.J."/>
            <person name="Zhang Y."/>
            <person name="Williams S.A."/>
            <person name="Fraser-Liggett C."/>
            <person name="Slatko B."/>
            <person name="Blaxter M.L."/>
            <person name="Scott A.L."/>
        </authorList>
    </citation>
    <scope>NUCLEOTIDE SEQUENCE</scope>
    <source>
        <strain evidence="2">FR3</strain>
    </source>
</reference>
<keyword evidence="2" id="KW-1185">Reference proteome</keyword>
<dbReference type="Proteomes" id="UP000006672">
    <property type="component" value="Unassembled WGS sequence"/>
</dbReference>
<accession>A0A4E9FDB1</accession>
<accession>A0A8L7YMP3</accession>
<dbReference type="EMBL" id="CAAKNF010000193">
    <property type="protein sequence ID" value="VIO94885.1"/>
    <property type="molecule type" value="Genomic_DNA"/>
</dbReference>
<dbReference type="KEGG" id="bmy:BM_BM5566"/>
<evidence type="ECO:0000313" key="2">
    <source>
        <dbReference type="Proteomes" id="UP000006672"/>
    </source>
</evidence>
<organism evidence="1">
    <name type="scientific">Brugia malayi</name>
    <name type="common">Filarial nematode worm</name>
    <dbReference type="NCBI Taxonomy" id="6279"/>
    <lineage>
        <taxon>Eukaryota</taxon>
        <taxon>Metazoa</taxon>
        <taxon>Ecdysozoa</taxon>
        <taxon>Nematoda</taxon>
        <taxon>Chromadorea</taxon>
        <taxon>Rhabditida</taxon>
        <taxon>Spirurina</taxon>
        <taxon>Spiruromorpha</taxon>
        <taxon>Filarioidea</taxon>
        <taxon>Onchocercidae</taxon>
        <taxon>Brugia</taxon>
    </lineage>
</organism>
<name>A0A4E9FDB1_BRUMA</name>
<proteinExistence type="predicted"/>
<gene>
    <name evidence="1" type="primary">Bm5566</name>
    <name evidence="1" type="ORF">BM_BM5566</name>
</gene>
<protein>
    <recommendedName>
        <fullName evidence="4">EB domain-containing protein</fullName>
    </recommendedName>
</protein>
<evidence type="ECO:0000313" key="3">
    <source>
        <dbReference type="WBParaSite" id="Bm5566.1"/>
    </source>
</evidence>
<dbReference type="PANTHER" id="PTHR36519">
    <property type="entry name" value="FIP (FUNGUS-INDUCED PROTEIN) RELATED-RELATED"/>
    <property type="match status" value="1"/>
</dbReference>
<dbReference type="WBParaSite" id="Bm5566.1">
    <property type="protein sequence ID" value="Bm5566.1"/>
    <property type="gene ID" value="WBGene00225827"/>
</dbReference>
<dbReference type="OrthoDB" id="5850558at2759"/>
<evidence type="ECO:0008006" key="4">
    <source>
        <dbReference type="Google" id="ProtNLM"/>
    </source>
</evidence>
<reference evidence="3" key="3">
    <citation type="submission" date="2022-04" db="UniProtKB">
        <authorList>
            <consortium name="WormBaseParasite"/>
        </authorList>
    </citation>
    <scope>IDENTIFICATION</scope>
</reference>
<dbReference type="PANTHER" id="PTHR36519:SF9">
    <property type="entry name" value="EB DOMAIN-CONTAINING PROTEIN-RELATED"/>
    <property type="match status" value="1"/>
</dbReference>